<feature type="chain" id="PRO_5011486249" description="Photosynthesis system II assembly factor Ycf48/Hcf136-like domain-containing protein" evidence="3">
    <location>
        <begin position="29"/>
        <end position="372"/>
    </location>
</feature>
<proteinExistence type="predicted"/>
<evidence type="ECO:0000313" key="6">
    <source>
        <dbReference type="Proteomes" id="UP000198749"/>
    </source>
</evidence>
<reference evidence="6" key="1">
    <citation type="submission" date="2016-10" db="EMBL/GenBank/DDBJ databases">
        <authorList>
            <person name="Varghese N."/>
            <person name="Submissions S."/>
        </authorList>
    </citation>
    <scope>NUCLEOTIDE SEQUENCE [LARGE SCALE GENOMIC DNA]</scope>
    <source>
        <strain evidence="6">DSM 18887</strain>
    </source>
</reference>
<dbReference type="RefSeq" id="WP_175483449.1">
    <property type="nucleotide sequence ID" value="NZ_AP025284.1"/>
</dbReference>
<evidence type="ECO:0000259" key="4">
    <source>
        <dbReference type="Pfam" id="PF14870"/>
    </source>
</evidence>
<name>A0A1H9EZH1_9GAMM</name>
<organism evidence="5 6">
    <name type="scientific">Amphritea atlantica</name>
    <dbReference type="NCBI Taxonomy" id="355243"/>
    <lineage>
        <taxon>Bacteria</taxon>
        <taxon>Pseudomonadati</taxon>
        <taxon>Pseudomonadota</taxon>
        <taxon>Gammaproteobacteria</taxon>
        <taxon>Oceanospirillales</taxon>
        <taxon>Oceanospirillaceae</taxon>
        <taxon>Amphritea</taxon>
    </lineage>
</organism>
<dbReference type="Pfam" id="PF14870">
    <property type="entry name" value="PSII_BNR"/>
    <property type="match status" value="2"/>
</dbReference>
<dbReference type="SUPFAM" id="SSF50939">
    <property type="entry name" value="Sialidases"/>
    <property type="match status" value="1"/>
</dbReference>
<dbReference type="PANTHER" id="PTHR47199:SF2">
    <property type="entry name" value="PHOTOSYSTEM II STABILITY_ASSEMBLY FACTOR HCF136, CHLOROPLASTIC"/>
    <property type="match status" value="1"/>
</dbReference>
<gene>
    <name evidence="5" type="ORF">SAMN03080615_01158</name>
</gene>
<feature type="domain" description="Photosynthesis system II assembly factor Ycf48/Hcf136-like" evidence="4">
    <location>
        <begin position="84"/>
        <end position="146"/>
    </location>
</feature>
<protein>
    <recommendedName>
        <fullName evidence="4">Photosynthesis system II assembly factor Ycf48/Hcf136-like domain-containing protein</fullName>
    </recommendedName>
</protein>
<dbReference type="EMBL" id="FOGB01000002">
    <property type="protein sequence ID" value="SEQ31072.1"/>
    <property type="molecule type" value="Genomic_DNA"/>
</dbReference>
<dbReference type="InterPro" id="IPR036278">
    <property type="entry name" value="Sialidase_sf"/>
</dbReference>
<dbReference type="PANTHER" id="PTHR47199">
    <property type="entry name" value="PHOTOSYSTEM II STABILITY/ASSEMBLY FACTOR HCF136, CHLOROPLASTIC"/>
    <property type="match status" value="1"/>
</dbReference>
<dbReference type="GO" id="GO:0009523">
    <property type="term" value="C:photosystem II"/>
    <property type="evidence" value="ECO:0007669"/>
    <property type="project" value="UniProtKB-KW"/>
</dbReference>
<sequence>MVVFSNSTLRNRLAGGCLLLLMAGQSWTAVAAAETGFTALDKPAQITAQSVHKTILSVARAGQRLVAVGEEGIILLSDDNGQHWNQIVSPVSAALTEVQFVDSRHGWIVGHYGVVLATTDGGETWQKQLDGIQAAQLLLADVQLRGGDERELREARRLIDDGPDKPFLNLHFTDALNGFVFGAYNLIYRTHDGGQSWQPWLSRVDNPMGLHLYGMAEADGVLMMAGEQGTLLRSRDAGEHFEALDSPYDGSFFGIIAEPDGAFVVYGLRGHLFRSVDNGDSWTQLDTREEVALSAASMLADGRLLVVSQSGSLLVNRNDSGFAPVADLPALPLADVVQSADGAAIVASLAGVHRFDLPGRIARDSTSGSVKE</sequence>
<accession>A0A1H9EZH1</accession>
<keyword evidence="3" id="KW-0732">Signal</keyword>
<dbReference type="AlphaFoldDB" id="A0A1H9EZH1"/>
<dbReference type="InterPro" id="IPR015943">
    <property type="entry name" value="WD40/YVTN_repeat-like_dom_sf"/>
</dbReference>
<dbReference type="Gene3D" id="2.130.10.10">
    <property type="entry name" value="YVTN repeat-like/Quinoprotein amine dehydrogenase"/>
    <property type="match status" value="2"/>
</dbReference>
<dbReference type="CDD" id="cd15482">
    <property type="entry name" value="Sialidase_non-viral"/>
    <property type="match status" value="2"/>
</dbReference>
<keyword evidence="1" id="KW-0602">Photosynthesis</keyword>
<feature type="signal peptide" evidence="3">
    <location>
        <begin position="1"/>
        <end position="28"/>
    </location>
</feature>
<keyword evidence="6" id="KW-1185">Reference proteome</keyword>
<dbReference type="InterPro" id="IPR028203">
    <property type="entry name" value="PSII_CF48-like_dom"/>
</dbReference>
<dbReference type="STRING" id="355243.SAMN03080615_01158"/>
<dbReference type="GO" id="GO:0015979">
    <property type="term" value="P:photosynthesis"/>
    <property type="evidence" value="ECO:0007669"/>
    <property type="project" value="UniProtKB-KW"/>
</dbReference>
<evidence type="ECO:0000256" key="1">
    <source>
        <dbReference type="ARBA" id="ARBA00022531"/>
    </source>
</evidence>
<evidence type="ECO:0000256" key="2">
    <source>
        <dbReference type="ARBA" id="ARBA00023276"/>
    </source>
</evidence>
<evidence type="ECO:0000256" key="3">
    <source>
        <dbReference type="SAM" id="SignalP"/>
    </source>
</evidence>
<dbReference type="Proteomes" id="UP000198749">
    <property type="component" value="Unassembled WGS sequence"/>
</dbReference>
<evidence type="ECO:0000313" key="5">
    <source>
        <dbReference type="EMBL" id="SEQ31072.1"/>
    </source>
</evidence>
<keyword evidence="2" id="KW-0604">Photosystem II</keyword>
<feature type="domain" description="Photosynthesis system II assembly factor Ycf48/Hcf136-like" evidence="4">
    <location>
        <begin position="165"/>
        <end position="314"/>
    </location>
</feature>